<evidence type="ECO:0000313" key="7">
    <source>
        <dbReference type="Proteomes" id="UP000524535"/>
    </source>
</evidence>
<dbReference type="EMBL" id="JACIHM010000001">
    <property type="protein sequence ID" value="MBB4445019.1"/>
    <property type="molecule type" value="Genomic_DNA"/>
</dbReference>
<evidence type="ECO:0000313" key="3">
    <source>
        <dbReference type="EMBL" id="MBB4347274.1"/>
    </source>
</evidence>
<evidence type="ECO:0000313" key="4">
    <source>
        <dbReference type="EMBL" id="MBB4410332.1"/>
    </source>
</evidence>
<evidence type="ECO:0000313" key="8">
    <source>
        <dbReference type="Proteomes" id="UP000576087"/>
    </source>
</evidence>
<dbReference type="SUPFAM" id="SSF51735">
    <property type="entry name" value="NAD(P)-binding Rossmann-fold domains"/>
    <property type="match status" value="1"/>
</dbReference>
<evidence type="ECO:0000256" key="1">
    <source>
        <dbReference type="ARBA" id="ARBA00006484"/>
    </source>
</evidence>
<organism evidence="5 8">
    <name type="scientific">Aliirhizobium cellulosilyticum</name>
    <dbReference type="NCBI Taxonomy" id="393664"/>
    <lineage>
        <taxon>Bacteria</taxon>
        <taxon>Pseudomonadati</taxon>
        <taxon>Pseudomonadota</taxon>
        <taxon>Alphaproteobacteria</taxon>
        <taxon>Hyphomicrobiales</taxon>
        <taxon>Rhizobiaceae</taxon>
        <taxon>Aliirhizobium</taxon>
    </lineage>
</organism>
<dbReference type="GO" id="GO:0016020">
    <property type="term" value="C:membrane"/>
    <property type="evidence" value="ECO:0007669"/>
    <property type="project" value="TreeGrafter"/>
</dbReference>
<dbReference type="Gene3D" id="3.40.50.720">
    <property type="entry name" value="NAD(P)-binding Rossmann-like Domain"/>
    <property type="match status" value="1"/>
</dbReference>
<evidence type="ECO:0000256" key="2">
    <source>
        <dbReference type="ARBA" id="ARBA00023002"/>
    </source>
</evidence>
<gene>
    <name evidence="4" type="ORF">GGE31_000803</name>
    <name evidence="3" type="ORF">GGE33_000982</name>
    <name evidence="5" type="ORF">GGE35_000801</name>
</gene>
<dbReference type="RefSeq" id="WP_183821432.1">
    <property type="nucleotide sequence ID" value="NZ_JACIGW010000001.1"/>
</dbReference>
<dbReference type="PRINTS" id="PR00081">
    <property type="entry name" value="GDHRDH"/>
</dbReference>
<dbReference type="AlphaFoldDB" id="A0A7W6UVA9"/>
<comment type="caution">
    <text evidence="5">The sequence shown here is derived from an EMBL/GenBank/DDBJ whole genome shotgun (WGS) entry which is preliminary data.</text>
</comment>
<evidence type="ECO:0000313" key="5">
    <source>
        <dbReference type="EMBL" id="MBB4445019.1"/>
    </source>
</evidence>
<dbReference type="InterPro" id="IPR036291">
    <property type="entry name" value="NAD(P)-bd_dom_sf"/>
</dbReference>
<name>A0A7W6UVA9_9HYPH</name>
<dbReference type="PROSITE" id="PS00061">
    <property type="entry name" value="ADH_SHORT"/>
    <property type="match status" value="1"/>
</dbReference>
<reference evidence="6 7" key="1">
    <citation type="submission" date="2020-08" db="EMBL/GenBank/DDBJ databases">
        <title>Genomic Encyclopedia of Type Strains, Phase IV (KMG-V): Genome sequencing to study the core and pangenomes of soil and plant-associated prokaryotes.</title>
        <authorList>
            <person name="Whitman W."/>
        </authorList>
    </citation>
    <scope>NUCLEOTIDE SEQUENCE [LARGE SCALE GENOMIC DNA]</scope>
    <source>
        <strain evidence="4 7">SEMIA 444</strain>
        <strain evidence="3 6">SEMIA 448</strain>
        <strain evidence="5 8">SEMIA 452</strain>
    </source>
</reference>
<dbReference type="Proteomes" id="UP000524535">
    <property type="component" value="Unassembled WGS sequence"/>
</dbReference>
<evidence type="ECO:0000313" key="6">
    <source>
        <dbReference type="Proteomes" id="UP000520770"/>
    </source>
</evidence>
<dbReference type="InterPro" id="IPR002347">
    <property type="entry name" value="SDR_fam"/>
</dbReference>
<keyword evidence="2" id="KW-0560">Oxidoreductase</keyword>
<comment type="similarity">
    <text evidence="1">Belongs to the short-chain dehydrogenases/reductases (SDR) family.</text>
</comment>
<sequence length="262" mass="28249">MAETITGRRLAWITGASSGIGRAVALKLADRGWQVAVSARSGAKLEALAAERPGLIHAYLLDITEGESVRDAALNIEQSLGPIDLALFSAGGYVRESARRFDAEKLAELFNLNVVGTGHALQAVMAPMIARRRGHIAVVASVAGYIGLPGGGVYGATKSALITLCEALRPQLEREGVVLQVINPGFVDTPMTKTNDFPMPFLIKEDEAADAIIKGLESRRFEIVFPWKMKVAMKLLAALPYPLSLAVTRRMLRKEDAIDSKR</sequence>
<dbReference type="PANTHER" id="PTHR44196:SF1">
    <property type="entry name" value="DEHYDROGENASE_REDUCTASE SDR FAMILY MEMBER 7B"/>
    <property type="match status" value="1"/>
</dbReference>
<dbReference type="GO" id="GO:0016491">
    <property type="term" value="F:oxidoreductase activity"/>
    <property type="evidence" value="ECO:0007669"/>
    <property type="project" value="UniProtKB-KW"/>
</dbReference>
<accession>A0A7W6UVA9</accession>
<keyword evidence="7" id="KW-1185">Reference proteome</keyword>
<proteinExistence type="inferred from homology"/>
<dbReference type="Pfam" id="PF00106">
    <property type="entry name" value="adh_short"/>
    <property type="match status" value="1"/>
</dbReference>
<dbReference type="InterPro" id="IPR020904">
    <property type="entry name" value="Sc_DH/Rdtase_CS"/>
</dbReference>
<dbReference type="EMBL" id="JACIGW010000001">
    <property type="protein sequence ID" value="MBB4347274.1"/>
    <property type="molecule type" value="Genomic_DNA"/>
</dbReference>
<dbReference type="Proteomes" id="UP000520770">
    <property type="component" value="Unassembled WGS sequence"/>
</dbReference>
<protein>
    <submittedName>
        <fullName evidence="5">Short-subunit dehydrogenase</fullName>
    </submittedName>
</protein>
<dbReference type="Proteomes" id="UP000576087">
    <property type="component" value="Unassembled WGS sequence"/>
</dbReference>
<dbReference type="PANTHER" id="PTHR44196">
    <property type="entry name" value="DEHYDROGENASE/REDUCTASE SDR FAMILY MEMBER 7B"/>
    <property type="match status" value="1"/>
</dbReference>
<dbReference type="EMBL" id="JACIGY010000001">
    <property type="protein sequence ID" value="MBB4410332.1"/>
    <property type="molecule type" value="Genomic_DNA"/>
</dbReference>